<evidence type="ECO:0000313" key="3">
    <source>
        <dbReference type="Proteomes" id="UP000622797"/>
    </source>
</evidence>
<dbReference type="AlphaFoldDB" id="A0A8H4SXG6"/>
<reference evidence="2" key="1">
    <citation type="journal article" date="2020" name="BMC Genomics">
        <title>Correction to: Identification and distribution of gene clusters required for synthesis of sphingolipid metabolism inhibitors in diverse species of the filamentous fungus Fusarium.</title>
        <authorList>
            <person name="Kim H.S."/>
            <person name="Lohmar J.M."/>
            <person name="Busman M."/>
            <person name="Brown D.W."/>
            <person name="Naumann T.A."/>
            <person name="Divon H.H."/>
            <person name="Lysoe E."/>
            <person name="Uhlig S."/>
            <person name="Proctor R.H."/>
        </authorList>
    </citation>
    <scope>NUCLEOTIDE SEQUENCE</scope>
    <source>
        <strain evidence="2">NRRL 20472</strain>
    </source>
</reference>
<accession>A0A8H4SXG6</accession>
<name>A0A8H4SXG6_9HYPO</name>
<protein>
    <submittedName>
        <fullName evidence="2">Uncharacterized protein</fullName>
    </submittedName>
</protein>
<dbReference type="OrthoDB" id="4825549at2759"/>
<reference evidence="2" key="2">
    <citation type="submission" date="2020-05" db="EMBL/GenBank/DDBJ databases">
        <authorList>
            <person name="Kim H.-S."/>
            <person name="Proctor R.H."/>
            <person name="Brown D.W."/>
        </authorList>
    </citation>
    <scope>NUCLEOTIDE SEQUENCE</scope>
    <source>
        <strain evidence="2">NRRL 20472</strain>
    </source>
</reference>
<feature type="chain" id="PRO_5034286840" evidence="1">
    <location>
        <begin position="24"/>
        <end position="109"/>
    </location>
</feature>
<comment type="caution">
    <text evidence="2">The sequence shown here is derived from an EMBL/GenBank/DDBJ whole genome shotgun (WGS) entry which is preliminary data.</text>
</comment>
<keyword evidence="3" id="KW-1185">Reference proteome</keyword>
<keyword evidence="1" id="KW-0732">Signal</keyword>
<dbReference type="EMBL" id="JABEXW010001103">
    <property type="protein sequence ID" value="KAF4947486.1"/>
    <property type="molecule type" value="Genomic_DNA"/>
</dbReference>
<evidence type="ECO:0000313" key="2">
    <source>
        <dbReference type="EMBL" id="KAF4947486.1"/>
    </source>
</evidence>
<sequence length="109" mass="12061">MQIPTTLVSILLLTGFSLTEVSAKCHRSGIPWASRDKAVGHVEAACRGGVFTGTFKPKERKYLCVRGAENVKYEFSITNQNDHDSFDLLDEHCIDGLSNEEPLISPFFG</sequence>
<dbReference type="Proteomes" id="UP000622797">
    <property type="component" value="Unassembled WGS sequence"/>
</dbReference>
<organism evidence="2 3">
    <name type="scientific">Fusarium sarcochroum</name>
    <dbReference type="NCBI Taxonomy" id="1208366"/>
    <lineage>
        <taxon>Eukaryota</taxon>
        <taxon>Fungi</taxon>
        <taxon>Dikarya</taxon>
        <taxon>Ascomycota</taxon>
        <taxon>Pezizomycotina</taxon>
        <taxon>Sordariomycetes</taxon>
        <taxon>Hypocreomycetidae</taxon>
        <taxon>Hypocreales</taxon>
        <taxon>Nectriaceae</taxon>
        <taxon>Fusarium</taxon>
        <taxon>Fusarium lateritium species complex</taxon>
    </lineage>
</organism>
<gene>
    <name evidence="2" type="ORF">FSARC_13964</name>
</gene>
<feature type="signal peptide" evidence="1">
    <location>
        <begin position="1"/>
        <end position="23"/>
    </location>
</feature>
<evidence type="ECO:0000256" key="1">
    <source>
        <dbReference type="SAM" id="SignalP"/>
    </source>
</evidence>
<proteinExistence type="predicted"/>